<keyword evidence="8" id="KW-0805">Transcription regulation</keyword>
<dbReference type="RefSeq" id="WP_082848812.1">
    <property type="nucleotide sequence ID" value="NZ_LRIE01000061.1"/>
</dbReference>
<evidence type="ECO:0000256" key="11">
    <source>
        <dbReference type="ARBA" id="ARBA00023163"/>
    </source>
</evidence>
<dbReference type="Proteomes" id="UP000076447">
    <property type="component" value="Unassembled WGS sequence"/>
</dbReference>
<evidence type="ECO:0000256" key="5">
    <source>
        <dbReference type="ARBA" id="ARBA00022723"/>
    </source>
</evidence>
<evidence type="ECO:0000256" key="1">
    <source>
        <dbReference type="ARBA" id="ARBA00001966"/>
    </source>
</evidence>
<comment type="caution">
    <text evidence="13">The sequence shown here is derived from an EMBL/GenBank/DDBJ whole genome shotgun (WGS) entry which is preliminary data.</text>
</comment>
<evidence type="ECO:0000256" key="3">
    <source>
        <dbReference type="ARBA" id="ARBA00006597"/>
    </source>
</evidence>
<evidence type="ECO:0000256" key="7">
    <source>
        <dbReference type="ARBA" id="ARBA00023014"/>
    </source>
</evidence>
<proteinExistence type="inferred from homology"/>
<dbReference type="GO" id="GO:0003677">
    <property type="term" value="F:DNA binding"/>
    <property type="evidence" value="ECO:0007669"/>
    <property type="project" value="UniProtKB-KW"/>
</dbReference>
<dbReference type="STRING" id="43678.OJAG_12640"/>
<dbReference type="AlphaFoldDB" id="A0A163S6C6"/>
<dbReference type="Proteomes" id="UP000093412">
    <property type="component" value="Unassembled WGS sequence"/>
</dbReference>
<keyword evidence="6" id="KW-0408">Iron</keyword>
<dbReference type="GO" id="GO:0005737">
    <property type="term" value="C:cytoplasm"/>
    <property type="evidence" value="ECO:0007669"/>
    <property type="project" value="UniProtKB-SubCell"/>
</dbReference>
<evidence type="ECO:0000313" key="15">
    <source>
        <dbReference type="Proteomes" id="UP000076447"/>
    </source>
</evidence>
<evidence type="ECO:0000256" key="4">
    <source>
        <dbReference type="ARBA" id="ARBA00022485"/>
    </source>
</evidence>
<evidence type="ECO:0000256" key="2">
    <source>
        <dbReference type="ARBA" id="ARBA00004496"/>
    </source>
</evidence>
<evidence type="ECO:0000256" key="9">
    <source>
        <dbReference type="ARBA" id="ARBA00023125"/>
    </source>
</evidence>
<dbReference type="EMBL" id="MAQA01000007">
    <property type="protein sequence ID" value="OCI32328.1"/>
    <property type="molecule type" value="Genomic_DNA"/>
</dbReference>
<dbReference type="InterPro" id="IPR003482">
    <property type="entry name" value="Whib"/>
</dbReference>
<keyword evidence="9" id="KW-0238">DNA-binding</keyword>
<dbReference type="InterPro" id="IPR034768">
    <property type="entry name" value="4FE4S_WBL"/>
</dbReference>
<dbReference type="GO" id="GO:0051539">
    <property type="term" value="F:4 iron, 4 sulfur cluster binding"/>
    <property type="evidence" value="ECO:0007669"/>
    <property type="project" value="UniProtKB-KW"/>
</dbReference>
<protein>
    <submittedName>
        <fullName evidence="13 14">Transcriptional regulator WhiB</fullName>
    </submittedName>
</protein>
<organism evidence="13 15">
    <name type="scientific">Oerskovia enterophila</name>
    <dbReference type="NCBI Taxonomy" id="43678"/>
    <lineage>
        <taxon>Bacteria</taxon>
        <taxon>Bacillati</taxon>
        <taxon>Actinomycetota</taxon>
        <taxon>Actinomycetes</taxon>
        <taxon>Micrococcales</taxon>
        <taxon>Cellulomonadaceae</taxon>
        <taxon>Oerskovia</taxon>
    </lineage>
</organism>
<keyword evidence="16" id="KW-1185">Reference proteome</keyword>
<sequence>MTNLRAQTLTRPTNALATREPEDWRLDAECRDWDHTLKGDPWHPDSDLPGAYDDARTICAGCPVAEACLQTAIEAESSSHGGLRFGMYGGTTPAERTAVLREQQRERAARGAAA</sequence>
<name>A0A163S6C6_9CELL</name>
<reference evidence="13 15" key="1">
    <citation type="submission" date="2016-01" db="EMBL/GenBank/DDBJ databases">
        <title>Genome sequence of Oerskovia enterophila VJag, an agar and cellulose degrading bacterium.</title>
        <authorList>
            <person name="Poehlein A."/>
            <person name="Jag V."/>
            <person name="Bengelsdorf F."/>
            <person name="Duerre P."/>
            <person name="Daniel R."/>
        </authorList>
    </citation>
    <scope>NUCLEOTIDE SEQUENCE [LARGE SCALE GENOMIC DNA]</scope>
    <source>
        <strain evidence="13 15">VJag</strain>
    </source>
</reference>
<dbReference type="EMBL" id="LRIE01000061">
    <property type="protein sequence ID" value="KZM36060.1"/>
    <property type="molecule type" value="Genomic_DNA"/>
</dbReference>
<dbReference type="GO" id="GO:0047134">
    <property type="term" value="F:protein-disulfide reductase [NAD(P)H] activity"/>
    <property type="evidence" value="ECO:0007669"/>
    <property type="project" value="TreeGrafter"/>
</dbReference>
<evidence type="ECO:0000256" key="6">
    <source>
        <dbReference type="ARBA" id="ARBA00023004"/>
    </source>
</evidence>
<comment type="cofactor">
    <cofactor evidence="1">
        <name>[4Fe-4S] cluster</name>
        <dbReference type="ChEBI" id="CHEBI:49883"/>
    </cofactor>
</comment>
<comment type="subcellular location">
    <subcellularLocation>
        <location evidence="2">Cytoplasm</location>
    </subcellularLocation>
</comment>
<comment type="similarity">
    <text evidence="3">Belongs to the WhiB family.</text>
</comment>
<dbReference type="GO" id="GO:0045892">
    <property type="term" value="P:negative regulation of DNA-templated transcription"/>
    <property type="evidence" value="ECO:0007669"/>
    <property type="project" value="TreeGrafter"/>
</dbReference>
<keyword evidence="11" id="KW-0804">Transcription</keyword>
<evidence type="ECO:0000256" key="10">
    <source>
        <dbReference type="ARBA" id="ARBA00023157"/>
    </source>
</evidence>
<evidence type="ECO:0000313" key="14">
    <source>
        <dbReference type="EMBL" id="OCI32328.1"/>
    </source>
</evidence>
<evidence type="ECO:0000313" key="16">
    <source>
        <dbReference type="Proteomes" id="UP000093412"/>
    </source>
</evidence>
<reference evidence="14 16" key="2">
    <citation type="submission" date="2016-06" db="EMBL/GenBank/DDBJ databases">
        <title>Genome sequence of Oerskovia enterophila DSM 43852.</title>
        <authorList>
            <person name="Poehlein A."/>
            <person name="Jag V."/>
            <person name="Bengelsdorf F.R."/>
            <person name="Daniel R."/>
            <person name="Duerre P."/>
        </authorList>
    </citation>
    <scope>NUCLEOTIDE SEQUENCE [LARGE SCALE GENOMIC DNA]</scope>
    <source>
        <strain evidence="14 16">DSM 43852</strain>
    </source>
</reference>
<dbReference type="GO" id="GO:0046872">
    <property type="term" value="F:metal ion binding"/>
    <property type="evidence" value="ECO:0007669"/>
    <property type="project" value="UniProtKB-KW"/>
</dbReference>
<gene>
    <name evidence="13" type="primary">whiB1_1</name>
    <name evidence="14" type="synonym">whiB_2</name>
    <name evidence="14" type="ORF">OERS_09370</name>
    <name evidence="13" type="ORF">OJAG_12640</name>
</gene>
<evidence type="ECO:0000259" key="12">
    <source>
        <dbReference type="PROSITE" id="PS51674"/>
    </source>
</evidence>
<dbReference type="PROSITE" id="PS51674">
    <property type="entry name" value="4FE4S_WBL"/>
    <property type="match status" value="1"/>
</dbReference>
<keyword evidence="7" id="KW-0411">Iron-sulfur</keyword>
<feature type="domain" description="4Fe-4S Wbl-type" evidence="12">
    <location>
        <begin position="29"/>
        <end position="98"/>
    </location>
</feature>
<dbReference type="PATRIC" id="fig|43678.3.peg.1321"/>
<dbReference type="Pfam" id="PF02467">
    <property type="entry name" value="Whib"/>
    <property type="match status" value="1"/>
</dbReference>
<dbReference type="PANTHER" id="PTHR38839">
    <property type="entry name" value="TRANSCRIPTIONAL REGULATOR WHID-RELATED"/>
    <property type="match status" value="1"/>
</dbReference>
<keyword evidence="4" id="KW-0004">4Fe-4S</keyword>
<evidence type="ECO:0000256" key="8">
    <source>
        <dbReference type="ARBA" id="ARBA00023015"/>
    </source>
</evidence>
<keyword evidence="10" id="KW-1015">Disulfide bond</keyword>
<dbReference type="OrthoDB" id="4228525at2"/>
<dbReference type="GO" id="GO:0045454">
    <property type="term" value="P:cell redox homeostasis"/>
    <property type="evidence" value="ECO:0007669"/>
    <property type="project" value="TreeGrafter"/>
</dbReference>
<keyword evidence="5" id="KW-0479">Metal-binding</keyword>
<evidence type="ECO:0000313" key="13">
    <source>
        <dbReference type="EMBL" id="KZM36060.1"/>
    </source>
</evidence>
<accession>A0A163S6C6</accession>